<reference evidence="2 3" key="1">
    <citation type="journal article" date="2016" name="Nat. Commun.">
        <title>Thousands of microbial genomes shed light on interconnected biogeochemical processes in an aquifer system.</title>
        <authorList>
            <person name="Anantharaman K."/>
            <person name="Brown C.T."/>
            <person name="Hug L.A."/>
            <person name="Sharon I."/>
            <person name="Castelle C.J."/>
            <person name="Probst A.J."/>
            <person name="Thomas B.C."/>
            <person name="Singh A."/>
            <person name="Wilkins M.J."/>
            <person name="Karaoz U."/>
            <person name="Brodie E.L."/>
            <person name="Williams K.H."/>
            <person name="Hubbard S.S."/>
            <person name="Banfield J.F."/>
        </authorList>
    </citation>
    <scope>NUCLEOTIDE SEQUENCE [LARGE SCALE GENOMIC DNA]</scope>
</reference>
<dbReference type="EMBL" id="MFYX01000064">
    <property type="protein sequence ID" value="OGK04988.1"/>
    <property type="molecule type" value="Genomic_DNA"/>
</dbReference>
<dbReference type="Gene3D" id="3.40.50.1820">
    <property type="entry name" value="alpha/beta hydrolase"/>
    <property type="match status" value="1"/>
</dbReference>
<dbReference type="InterPro" id="IPR026444">
    <property type="entry name" value="Secre_tail"/>
</dbReference>
<organism evidence="2 3">
    <name type="scientific">Candidatus Raymondbacteria bacterium RIFOXYD12_FULL_49_13</name>
    <dbReference type="NCBI Taxonomy" id="1817890"/>
    <lineage>
        <taxon>Bacteria</taxon>
        <taxon>Raymondiibacteriota</taxon>
    </lineage>
</organism>
<name>A0A1F7FEC7_UNCRA</name>
<dbReference type="InterPro" id="IPR029058">
    <property type="entry name" value="AB_hydrolase_fold"/>
</dbReference>
<gene>
    <name evidence="2" type="ORF">A2519_09930</name>
</gene>
<accession>A0A1F7FEC7</accession>
<proteinExistence type="predicted"/>
<evidence type="ECO:0000256" key="1">
    <source>
        <dbReference type="SAM" id="SignalP"/>
    </source>
</evidence>
<evidence type="ECO:0000313" key="3">
    <source>
        <dbReference type="Proteomes" id="UP000179243"/>
    </source>
</evidence>
<dbReference type="Proteomes" id="UP000179243">
    <property type="component" value="Unassembled WGS sequence"/>
</dbReference>
<feature type="signal peptide" evidence="1">
    <location>
        <begin position="1"/>
        <end position="20"/>
    </location>
</feature>
<evidence type="ECO:0008006" key="4">
    <source>
        <dbReference type="Google" id="ProtNLM"/>
    </source>
</evidence>
<dbReference type="SUPFAM" id="SSF53474">
    <property type="entry name" value="alpha/beta-Hydrolases"/>
    <property type="match status" value="1"/>
</dbReference>
<dbReference type="NCBIfam" id="TIGR04183">
    <property type="entry name" value="Por_Secre_tail"/>
    <property type="match status" value="1"/>
</dbReference>
<keyword evidence="1" id="KW-0732">Signal</keyword>
<dbReference type="AlphaFoldDB" id="A0A1F7FEC7"/>
<feature type="chain" id="PRO_5009528626" description="Secretion system C-terminal sorting domain-containing protein" evidence="1">
    <location>
        <begin position="21"/>
        <end position="563"/>
    </location>
</feature>
<sequence>MKNMMCFFLFICVAFCMYGAAQTITPSSWVPSNLGAKLSQNPVTGTDAQIRALIDAYQKGIDTLDQGLDIVQRCLPSLKENVFILYREYNQNHTRANYESPDFTVTECLNYLQSDMDFYLSRLCNGVNPDIAAKGSYMPKAYWLPEWEIMGRYDAIIPNTYDARASWPLILSTQDDPGMALKPTPYILARCIKKGYQNNDTKEQAKNKAVLLDMAYDFNINPLRLFATGFSKGGHQSLKLGIRYPDWYAGIIAVHHDLIMESFPVQWEALMDLINAPTLLVHSTMDGYFQDTTVKYMLQNGCPVHFINDGHGHDADWLFRQNVDTLVAFCDGVTLDPYPKKVRHTVEHKRYSRAYWTNMRAIMDENLINAQYEIEVTGDNIIEIRLLKNAAKIQGFDFYLNDQIVDMGRPVKIIYNTDTVFNGMPTFRTSVTLLTGPTTVHANIVSLLWQQIDNIRIATFGASTQVQETASAWPHKEQALFVSPNPFNPTTKITFDYQKGLGSAASIVIFDLQGRIVANLTPSSGSCLKEGVVWNAAHSPSGVYFVQAKAGGVRLIKRVTLMK</sequence>
<protein>
    <recommendedName>
        <fullName evidence="4">Secretion system C-terminal sorting domain-containing protein</fullName>
    </recommendedName>
</protein>
<comment type="caution">
    <text evidence="2">The sequence shown here is derived from an EMBL/GenBank/DDBJ whole genome shotgun (WGS) entry which is preliminary data.</text>
</comment>
<evidence type="ECO:0000313" key="2">
    <source>
        <dbReference type="EMBL" id="OGK04988.1"/>
    </source>
</evidence>